<feature type="transmembrane region" description="Helical" evidence="1">
    <location>
        <begin position="208"/>
        <end position="226"/>
    </location>
</feature>
<gene>
    <name evidence="3" type="ORF">H702_04500</name>
    <name evidence="4" type="ORF">SAMN02910290_00043</name>
</gene>
<proteinExistence type="predicted"/>
<feature type="domain" description="VTT" evidence="2">
    <location>
        <begin position="84"/>
        <end position="199"/>
    </location>
</feature>
<reference evidence="3 5" key="1">
    <citation type="journal article" date="2014" name="Genome Announc.">
        <title>Draft Genome Sequences of Streptococcus bovis Strains ATCC 33317 and JB1.</title>
        <authorList>
            <person name="Benahmed F.H."/>
            <person name="Gopinath G.R."/>
            <person name="Harbottle H."/>
            <person name="Cotta M.A."/>
            <person name="Luo Y."/>
            <person name="Henderson C."/>
            <person name="Teri P."/>
            <person name="Soppet D."/>
            <person name="Rasmussen M."/>
            <person name="Whitehead T.R."/>
            <person name="Davidson M."/>
        </authorList>
    </citation>
    <scope>NUCLEOTIDE SEQUENCE [LARGE SCALE GENOMIC DNA]</scope>
    <source>
        <strain evidence="3 5">JB1</strain>
    </source>
</reference>
<evidence type="ECO:0000256" key="1">
    <source>
        <dbReference type="SAM" id="Phobius"/>
    </source>
</evidence>
<feature type="transmembrane region" description="Helical" evidence="1">
    <location>
        <begin position="179"/>
        <end position="196"/>
    </location>
</feature>
<keyword evidence="1" id="KW-0472">Membrane</keyword>
<dbReference type="AlphaFoldDB" id="A0A091BUR0"/>
<keyword evidence="6" id="KW-1185">Reference proteome</keyword>
<evidence type="ECO:0000313" key="3">
    <source>
        <dbReference type="EMBL" id="KFN88195.1"/>
    </source>
</evidence>
<sequence>MKKHEYKYGQLRKLLVILGLLSICGYFMIYVIRHWQLIVSFWQSSSKTALTQFLMQLRTKNLLNITILLFLTALTAVIPFMSNAIFAIFNGLIYGPAIGFLMNLSANVLGNFLFVRVLEMIDLKDNDSKLKKHFAGFKNVINAVENQELGIMLGYMIPVIPTLLINYHVAKIKLPWRRWFLYVTVGVAPSSLLYALGGDAVVAGNLRLIIVLLVIFIAISLIGTYFKRKKNKSSL</sequence>
<evidence type="ECO:0000313" key="6">
    <source>
        <dbReference type="Proteomes" id="UP000182793"/>
    </source>
</evidence>
<dbReference type="Pfam" id="PF09335">
    <property type="entry name" value="VTT_dom"/>
    <property type="match status" value="1"/>
</dbReference>
<keyword evidence="1" id="KW-0812">Transmembrane</keyword>
<evidence type="ECO:0000313" key="5">
    <source>
        <dbReference type="Proteomes" id="UP000029382"/>
    </source>
</evidence>
<feature type="transmembrane region" description="Helical" evidence="1">
    <location>
        <begin position="149"/>
        <end position="167"/>
    </location>
</feature>
<dbReference type="Proteomes" id="UP000182793">
    <property type="component" value="Unassembled WGS sequence"/>
</dbReference>
<reference evidence="4 6" key="2">
    <citation type="submission" date="2016-10" db="EMBL/GenBank/DDBJ databases">
        <authorList>
            <person name="Varghese N."/>
            <person name="Submissions S."/>
        </authorList>
    </citation>
    <scope>NUCLEOTIDE SEQUENCE [LARGE SCALE GENOMIC DNA]</scope>
    <source>
        <strain evidence="4 6">JB1</strain>
    </source>
</reference>
<dbReference type="EMBL" id="FOTG01000002">
    <property type="protein sequence ID" value="SFL02058.1"/>
    <property type="molecule type" value="Genomic_DNA"/>
</dbReference>
<feature type="transmembrane region" description="Helical" evidence="1">
    <location>
        <begin position="62"/>
        <end position="80"/>
    </location>
</feature>
<dbReference type="InterPro" id="IPR032816">
    <property type="entry name" value="VTT_dom"/>
</dbReference>
<comment type="caution">
    <text evidence="3">The sequence shown here is derived from an EMBL/GenBank/DDBJ whole genome shotgun (WGS) entry which is preliminary data.</text>
</comment>
<protein>
    <submittedName>
        <fullName evidence="4">Uncharacterized membrane protein YdjX, TVP38/TMEM64 family, SNARE-associated domain</fullName>
    </submittedName>
</protein>
<dbReference type="RefSeq" id="WP_039696580.1">
    <property type="nucleotide sequence ID" value="NZ_AUZH01000013.1"/>
</dbReference>
<dbReference type="EMBL" id="AUZH01000013">
    <property type="protein sequence ID" value="KFN88195.1"/>
    <property type="molecule type" value="Genomic_DNA"/>
</dbReference>
<organism evidence="3 5">
    <name type="scientific">Streptococcus equinus JB1</name>
    <dbReference type="NCBI Taxonomy" id="1294274"/>
    <lineage>
        <taxon>Bacteria</taxon>
        <taxon>Bacillati</taxon>
        <taxon>Bacillota</taxon>
        <taxon>Bacilli</taxon>
        <taxon>Lactobacillales</taxon>
        <taxon>Streptococcaceae</taxon>
        <taxon>Streptococcus</taxon>
    </lineage>
</organism>
<feature type="transmembrane region" description="Helical" evidence="1">
    <location>
        <begin position="92"/>
        <end position="114"/>
    </location>
</feature>
<name>A0A091BUR0_STREI</name>
<evidence type="ECO:0000259" key="2">
    <source>
        <dbReference type="Pfam" id="PF09335"/>
    </source>
</evidence>
<accession>A0A091BUR0</accession>
<evidence type="ECO:0000313" key="4">
    <source>
        <dbReference type="EMBL" id="SFL02058.1"/>
    </source>
</evidence>
<keyword evidence="1" id="KW-1133">Transmembrane helix</keyword>
<dbReference type="Proteomes" id="UP000029382">
    <property type="component" value="Unassembled WGS sequence"/>
</dbReference>
<feature type="transmembrane region" description="Helical" evidence="1">
    <location>
        <begin position="12"/>
        <end position="32"/>
    </location>
</feature>